<dbReference type="InParanoid" id="A0A6J2YV42"/>
<dbReference type="SUPFAM" id="SSF56112">
    <property type="entry name" value="Protein kinase-like (PK-like)"/>
    <property type="match status" value="1"/>
</dbReference>
<accession>A0A6J2YV42</accession>
<organism evidence="2 3">
    <name type="scientific">Sitophilus oryzae</name>
    <name type="common">Rice weevil</name>
    <name type="synonym">Curculio oryzae</name>
    <dbReference type="NCBI Taxonomy" id="7048"/>
    <lineage>
        <taxon>Eukaryota</taxon>
        <taxon>Metazoa</taxon>
        <taxon>Ecdysozoa</taxon>
        <taxon>Arthropoda</taxon>
        <taxon>Hexapoda</taxon>
        <taxon>Insecta</taxon>
        <taxon>Pterygota</taxon>
        <taxon>Neoptera</taxon>
        <taxon>Endopterygota</taxon>
        <taxon>Coleoptera</taxon>
        <taxon>Polyphaga</taxon>
        <taxon>Cucujiformia</taxon>
        <taxon>Curculionidae</taxon>
        <taxon>Dryophthorinae</taxon>
        <taxon>Sitophilus</taxon>
    </lineage>
</organism>
<dbReference type="SMART" id="SM00587">
    <property type="entry name" value="CHK"/>
    <property type="match status" value="1"/>
</dbReference>
<dbReference type="InterPro" id="IPR011009">
    <property type="entry name" value="Kinase-like_dom_sf"/>
</dbReference>
<evidence type="ECO:0000313" key="3">
    <source>
        <dbReference type="RefSeq" id="XP_030767978.1"/>
    </source>
</evidence>
<gene>
    <name evidence="3" type="primary">LOC115891607</name>
</gene>
<protein>
    <submittedName>
        <fullName evidence="3">Uncharacterized protein LOC115891607</fullName>
    </submittedName>
</protein>
<evidence type="ECO:0000313" key="2">
    <source>
        <dbReference type="Proteomes" id="UP000504635"/>
    </source>
</evidence>
<feature type="domain" description="CHK kinase-like" evidence="1">
    <location>
        <begin position="412"/>
        <end position="620"/>
    </location>
</feature>
<dbReference type="OrthoDB" id="191037at2759"/>
<name>A0A6J2YV42_SITOR</name>
<keyword evidence="2" id="KW-1185">Reference proteome</keyword>
<dbReference type="RefSeq" id="XP_030767978.1">
    <property type="nucleotide sequence ID" value="XM_030912118.1"/>
</dbReference>
<dbReference type="PANTHER" id="PTHR11012">
    <property type="entry name" value="PROTEIN KINASE-LIKE DOMAIN-CONTAINING"/>
    <property type="match status" value="1"/>
</dbReference>
<dbReference type="Proteomes" id="UP000504635">
    <property type="component" value="Unplaced"/>
</dbReference>
<dbReference type="AlphaFoldDB" id="A0A6J2YV42"/>
<proteinExistence type="predicted"/>
<evidence type="ECO:0000259" key="1">
    <source>
        <dbReference type="SMART" id="SM00587"/>
    </source>
</evidence>
<dbReference type="InterPro" id="IPR015897">
    <property type="entry name" value="CHK_kinase-like"/>
</dbReference>
<dbReference type="InterPro" id="IPR004119">
    <property type="entry name" value="EcKL"/>
</dbReference>
<dbReference type="Gene3D" id="3.90.1200.10">
    <property type="match status" value="1"/>
</dbReference>
<dbReference type="Pfam" id="PF02958">
    <property type="entry name" value="EcKL"/>
    <property type="match status" value="2"/>
</dbReference>
<dbReference type="KEGG" id="soy:115891607"/>
<sequence length="714" mass="83107">MDNLKLQNSICSAISVPSETQLNATIEQCEENRNFWSINIKCKDVKKQYIGLKLAISGKVQDKWIPDSADNSTLPSLFHFQYTNDEKYVVFERKVSNISKPTLKDNLEVILECIGNYQARLISRQKEPVEKADSELKELLENVLSLNLFEDIDKERVESAIKYLEGDVSPFLEPELLVGSLGCPLNQSMLKVQNANFDSSIPEYVPLVYDALMYIFVLTDEVFRREHFKDLMEVYFNSLSNSLKILGTDALSKITRQYKETTLRFLLPIVKFRLLIEFKLPEDVRVNILRFLKYPLLNQEDVYEIIANNTKSKDYELISYSMKSLDERNGHLGEYYHLNVSINRFGEEEHFHFFAKVIIPPAEQLNNLVKSGLAQKEDFFYGTLLPLYQEYGLEKLADFSPKCYLSKSNWLLVLTDLLKDEFVAYKPNANLDYPDVKAVMSEYAKFIAATLILEEKLSIKEGKPVRMDELYPGMFVEMIMVYIDNESVKKSIQQSKSALHYIIELCPHITETSGLTQEEIFAGTDKIFMSLYKKISNHPESFRCTLTHGDMYIGNALLNHNNERNTPRAVLVDFQLMRYMPPVYDLLFFTFLCMPRNTRLQYLPQLIDEFYQDIAKYIQDFGYDVEKIFPRDSFDESIKYYRSAALSAALSYAFMIKINPKTRESIFQDKEKMEYYFGVNKRAFVDLGWEDDIYKETMTGFVSDIIDLIKKEDL</sequence>
<reference evidence="3" key="1">
    <citation type="submission" date="2025-08" db="UniProtKB">
        <authorList>
            <consortium name="RefSeq"/>
        </authorList>
    </citation>
    <scope>IDENTIFICATION</scope>
    <source>
        <tissue evidence="3">Gonads</tissue>
    </source>
</reference>
<dbReference type="PANTHER" id="PTHR11012:SF48">
    <property type="entry name" value="CHK KINASE-LIKE DOMAIN-CONTAINING PROTEIN-RELATED"/>
    <property type="match status" value="1"/>
</dbReference>
<dbReference type="GeneID" id="115891607"/>